<dbReference type="InterPro" id="IPR050739">
    <property type="entry name" value="MFP"/>
</dbReference>
<keyword evidence="3 9" id="KW-0813">Transport</keyword>
<dbReference type="PANTHER" id="PTHR30386">
    <property type="entry name" value="MEMBRANE FUSION SUBUNIT OF EMRAB-TOLC MULTIDRUG EFFLUX PUMP"/>
    <property type="match status" value="1"/>
</dbReference>
<keyword evidence="6 9" id="KW-0812">Transmembrane</keyword>
<dbReference type="Pfam" id="PF25994">
    <property type="entry name" value="HH_AprE"/>
    <property type="match status" value="1"/>
</dbReference>
<proteinExistence type="inferred from homology"/>
<dbReference type="Proteomes" id="UP001597405">
    <property type="component" value="Unassembled WGS sequence"/>
</dbReference>
<reference evidence="13" key="1">
    <citation type="journal article" date="2019" name="Int. J. Syst. Evol. Microbiol.">
        <title>The Global Catalogue of Microorganisms (GCM) 10K type strain sequencing project: providing services to taxonomists for standard genome sequencing and annotation.</title>
        <authorList>
            <consortium name="The Broad Institute Genomics Platform"/>
            <consortium name="The Broad Institute Genome Sequencing Center for Infectious Disease"/>
            <person name="Wu L."/>
            <person name="Ma J."/>
        </authorList>
    </citation>
    <scope>NUCLEOTIDE SEQUENCE [LARGE SCALE GENOMIC DNA]</scope>
    <source>
        <strain evidence="13">CGMCC 1.16225</strain>
    </source>
</reference>
<dbReference type="Gene3D" id="2.40.50.100">
    <property type="match status" value="1"/>
</dbReference>
<keyword evidence="5 9" id="KW-0997">Cell inner membrane</keyword>
<evidence type="ECO:0000259" key="10">
    <source>
        <dbReference type="Pfam" id="PF25994"/>
    </source>
</evidence>
<evidence type="ECO:0000256" key="5">
    <source>
        <dbReference type="ARBA" id="ARBA00022519"/>
    </source>
</evidence>
<dbReference type="PRINTS" id="PR01490">
    <property type="entry name" value="RTXTOXIND"/>
</dbReference>
<name>A0ABW4UAV9_9HYPH</name>
<gene>
    <name evidence="12" type="ORF">ACFSOZ_15760</name>
</gene>
<dbReference type="Pfam" id="PF26002">
    <property type="entry name" value="Beta-barrel_AprE"/>
    <property type="match status" value="1"/>
</dbReference>
<keyword evidence="8 9" id="KW-0472">Membrane</keyword>
<evidence type="ECO:0000256" key="3">
    <source>
        <dbReference type="ARBA" id="ARBA00022448"/>
    </source>
</evidence>
<accession>A0ABW4UAV9</accession>
<evidence type="ECO:0000256" key="8">
    <source>
        <dbReference type="ARBA" id="ARBA00023136"/>
    </source>
</evidence>
<dbReference type="EMBL" id="JBHUGZ010000010">
    <property type="protein sequence ID" value="MFD1984111.1"/>
    <property type="molecule type" value="Genomic_DNA"/>
</dbReference>
<dbReference type="PANTHER" id="PTHR30386:SF17">
    <property type="entry name" value="ALKALINE PROTEASE SECRETION PROTEIN APRE"/>
    <property type="match status" value="1"/>
</dbReference>
<evidence type="ECO:0000259" key="11">
    <source>
        <dbReference type="Pfam" id="PF26002"/>
    </source>
</evidence>
<dbReference type="RefSeq" id="WP_379099650.1">
    <property type="nucleotide sequence ID" value="NZ_JBHUGZ010000010.1"/>
</dbReference>
<keyword evidence="13" id="KW-1185">Reference proteome</keyword>
<feature type="domain" description="AprE-like long alpha-helical hairpin" evidence="10">
    <location>
        <begin position="106"/>
        <end position="296"/>
    </location>
</feature>
<evidence type="ECO:0000256" key="7">
    <source>
        <dbReference type="ARBA" id="ARBA00022989"/>
    </source>
</evidence>
<comment type="subcellular location">
    <subcellularLocation>
        <location evidence="1 9">Cell inner membrane</location>
        <topology evidence="1 9">Single-pass membrane protein</topology>
    </subcellularLocation>
</comment>
<evidence type="ECO:0000256" key="4">
    <source>
        <dbReference type="ARBA" id="ARBA00022475"/>
    </source>
</evidence>
<dbReference type="InterPro" id="IPR058982">
    <property type="entry name" value="Beta-barrel_AprE"/>
</dbReference>
<dbReference type="NCBIfam" id="TIGR01843">
    <property type="entry name" value="type_I_hlyD"/>
    <property type="match status" value="1"/>
</dbReference>
<comment type="similarity">
    <text evidence="2 9">Belongs to the membrane fusion protein (MFP) (TC 8.A.1) family.</text>
</comment>
<evidence type="ECO:0000256" key="2">
    <source>
        <dbReference type="ARBA" id="ARBA00009477"/>
    </source>
</evidence>
<dbReference type="SUPFAM" id="SSF111369">
    <property type="entry name" value="HlyD-like secretion proteins"/>
    <property type="match status" value="1"/>
</dbReference>
<evidence type="ECO:0000256" key="6">
    <source>
        <dbReference type="ARBA" id="ARBA00022692"/>
    </source>
</evidence>
<dbReference type="Gene3D" id="2.40.30.170">
    <property type="match status" value="1"/>
</dbReference>
<evidence type="ECO:0000313" key="12">
    <source>
        <dbReference type="EMBL" id="MFD1984111.1"/>
    </source>
</evidence>
<comment type="caution">
    <text evidence="12">The sequence shown here is derived from an EMBL/GenBank/DDBJ whole genome shotgun (WGS) entry which is preliminary data.</text>
</comment>
<dbReference type="InterPro" id="IPR010129">
    <property type="entry name" value="T1SS_HlyD"/>
</dbReference>
<protein>
    <recommendedName>
        <fullName evidence="9">Membrane fusion protein (MFP) family protein</fullName>
    </recommendedName>
</protein>
<sequence length="451" mass="49627">MRSSNHTVAHDLADVLPPPPGTPFRRLRLLAASAFAVVGVFVIGFGFWATYAPLESAAIAGGTIEAESSRKTIQHLEGGIIGRILVKDGDEVTAGQPLIGLDNTRARATAHVLQAQLWEARALEARLVAERDGRDAIQFPLGLTSAAQGNPALAEVMAGQIRIFDTHHKLQSSRIGVIQQRKAQTKEEIAALRFQAQAAAKRAAIIKKEMAIVASMVAKGLQTRGRLLQLEREQAEIDGRSGDTLAQVSRARQAIGESDAMILQMRSDQDNKSAEMLRDVQAQIYQLIERIQSAREVLGRTIVRAPEAGTITDLRIHTLGGVVVAGEPLMDLVPRRDRLIVLAQVKPEDIDLVRAGLQARVRLLAYKHRRVPPVDGVLTYVSADRQIDKETARAYYIARVRISETSLRELPEVEIMPGMPAEVLIRTGQFTVAHYMLRPLLESFNRAFRED</sequence>
<feature type="transmembrane region" description="Helical" evidence="9">
    <location>
        <begin position="29"/>
        <end position="49"/>
    </location>
</feature>
<evidence type="ECO:0000256" key="1">
    <source>
        <dbReference type="ARBA" id="ARBA00004377"/>
    </source>
</evidence>
<evidence type="ECO:0000313" key="13">
    <source>
        <dbReference type="Proteomes" id="UP001597405"/>
    </source>
</evidence>
<keyword evidence="7 9" id="KW-1133">Transmembrane helix</keyword>
<feature type="domain" description="AprE-like beta-barrel" evidence="11">
    <location>
        <begin position="339"/>
        <end position="428"/>
    </location>
</feature>
<keyword evidence="4 9" id="KW-1003">Cell membrane</keyword>
<dbReference type="InterPro" id="IPR058781">
    <property type="entry name" value="HH_AprE-like"/>
</dbReference>
<organism evidence="12 13">
    <name type="scientific">Mesorhizobium newzealandense</name>
    <dbReference type="NCBI Taxonomy" id="1300302"/>
    <lineage>
        <taxon>Bacteria</taxon>
        <taxon>Pseudomonadati</taxon>
        <taxon>Pseudomonadota</taxon>
        <taxon>Alphaproteobacteria</taxon>
        <taxon>Hyphomicrobiales</taxon>
        <taxon>Phyllobacteriaceae</taxon>
        <taxon>Mesorhizobium</taxon>
    </lineage>
</organism>
<evidence type="ECO:0000256" key="9">
    <source>
        <dbReference type="RuleBase" id="RU365093"/>
    </source>
</evidence>